<accession>A0ABN2K328</accession>
<comment type="cofactor">
    <cofactor evidence="1">
        <name>FAD</name>
        <dbReference type="ChEBI" id="CHEBI:57692"/>
    </cofactor>
</comment>
<dbReference type="PANTHER" id="PTHR43004">
    <property type="entry name" value="TRK SYSTEM POTASSIUM UPTAKE PROTEIN"/>
    <property type="match status" value="1"/>
</dbReference>
<evidence type="ECO:0000256" key="1">
    <source>
        <dbReference type="ARBA" id="ARBA00001974"/>
    </source>
</evidence>
<dbReference type="RefSeq" id="WP_344061649.1">
    <property type="nucleotide sequence ID" value="NZ_BAAAPN010000014.1"/>
</dbReference>
<dbReference type="Pfam" id="PF21274">
    <property type="entry name" value="Rng_hyd_C"/>
    <property type="match status" value="1"/>
</dbReference>
<evidence type="ECO:0000256" key="2">
    <source>
        <dbReference type="ARBA" id="ARBA00022630"/>
    </source>
</evidence>
<dbReference type="InterPro" id="IPR050641">
    <property type="entry name" value="RIFMO-like"/>
</dbReference>
<evidence type="ECO:0000256" key="3">
    <source>
        <dbReference type="ARBA" id="ARBA00022827"/>
    </source>
</evidence>
<proteinExistence type="predicted"/>
<feature type="domain" description="FAD-binding" evidence="4">
    <location>
        <begin position="6"/>
        <end position="346"/>
    </location>
</feature>
<dbReference type="EMBL" id="BAAAPN010000014">
    <property type="protein sequence ID" value="GAA1747413.1"/>
    <property type="molecule type" value="Genomic_DNA"/>
</dbReference>
<sequence>MAATREVLIVGGGPTGVVLGMLLGDFGIDVLVVDKRPRISPLPRARGIHARAAEILRQLGIADDMVAAALPVRPALEVRGPLTEPPVAVVPTGGEGFVEVSPSEGIAIAQDRFESVLRQHLTRRSTVELRPGVGATELSLEEGGSGAVVTLTETASGRTSTVRAEYVVGADGWRSDIRRGLGVPFLGEEHLARLRGVFFRADLRPWLGDPPPAFIQLTHVPGILLSTHPDHRWATMRLTGPDGAGPKVPEALIREHLGVDVPVEVLGDTTFSVGVQWAETLQRGRVLLAGDAAHRVTPQGAGGISVAMADAHNLAWKLAAFLRGWGSPALLASYAVERGPVTRQICAANKEMWLAMQQSTDGPPRIDLRVLDMGYRYASPVVTGGSARPLDVTATYEQTAAPGARAPHVWLDDAHTRSTIDAFGTSMVLLAAPNTSWLSALPEAAAGTGIPVEALAAERDDVRAAYRLHDGDAVLVRPDGHIAWRSHARPSLSGVLRQALLTATGR</sequence>
<dbReference type="Gene3D" id="3.50.50.60">
    <property type="entry name" value="FAD/NAD(P)-binding domain"/>
    <property type="match status" value="1"/>
</dbReference>
<dbReference type="Proteomes" id="UP001501475">
    <property type="component" value="Unassembled WGS sequence"/>
</dbReference>
<organism evidence="5 6">
    <name type="scientific">Nostocoides vanveenii</name>
    <dbReference type="NCBI Taxonomy" id="330835"/>
    <lineage>
        <taxon>Bacteria</taxon>
        <taxon>Bacillati</taxon>
        <taxon>Actinomycetota</taxon>
        <taxon>Actinomycetes</taxon>
        <taxon>Micrococcales</taxon>
        <taxon>Intrasporangiaceae</taxon>
        <taxon>Nostocoides</taxon>
    </lineage>
</organism>
<evidence type="ECO:0000313" key="5">
    <source>
        <dbReference type="EMBL" id="GAA1747413.1"/>
    </source>
</evidence>
<name>A0ABN2K328_9MICO</name>
<dbReference type="Gene3D" id="3.30.9.10">
    <property type="entry name" value="D-Amino Acid Oxidase, subunit A, domain 2"/>
    <property type="match status" value="1"/>
</dbReference>
<comment type="caution">
    <text evidence="5">The sequence shown here is derived from an EMBL/GenBank/DDBJ whole genome shotgun (WGS) entry which is preliminary data.</text>
</comment>
<protein>
    <submittedName>
        <fullName evidence="5">FAD-dependent oxidoreductase</fullName>
    </submittedName>
</protein>
<dbReference type="Gene3D" id="3.40.30.120">
    <property type="match status" value="1"/>
</dbReference>
<dbReference type="PRINTS" id="PR00420">
    <property type="entry name" value="RNGMNOXGNASE"/>
</dbReference>
<keyword evidence="2" id="KW-0285">Flavoprotein</keyword>
<evidence type="ECO:0000259" key="4">
    <source>
        <dbReference type="Pfam" id="PF01494"/>
    </source>
</evidence>
<gene>
    <name evidence="5" type="ORF">GCM10009810_05030</name>
</gene>
<dbReference type="SUPFAM" id="SSF51905">
    <property type="entry name" value="FAD/NAD(P)-binding domain"/>
    <property type="match status" value="1"/>
</dbReference>
<reference evidence="5 6" key="1">
    <citation type="journal article" date="2019" name="Int. J. Syst. Evol. Microbiol.">
        <title>The Global Catalogue of Microorganisms (GCM) 10K type strain sequencing project: providing services to taxonomists for standard genome sequencing and annotation.</title>
        <authorList>
            <consortium name="The Broad Institute Genomics Platform"/>
            <consortium name="The Broad Institute Genome Sequencing Center for Infectious Disease"/>
            <person name="Wu L."/>
            <person name="Ma J."/>
        </authorList>
    </citation>
    <scope>NUCLEOTIDE SEQUENCE [LARGE SCALE GENOMIC DNA]</scope>
    <source>
        <strain evidence="5 6">JCM 15591</strain>
    </source>
</reference>
<dbReference type="Pfam" id="PF01494">
    <property type="entry name" value="FAD_binding_3"/>
    <property type="match status" value="1"/>
</dbReference>
<dbReference type="InterPro" id="IPR036188">
    <property type="entry name" value="FAD/NAD-bd_sf"/>
</dbReference>
<keyword evidence="3" id="KW-0274">FAD</keyword>
<dbReference type="InterPro" id="IPR002938">
    <property type="entry name" value="FAD-bd"/>
</dbReference>
<dbReference type="PANTHER" id="PTHR43004:SF19">
    <property type="entry name" value="BINDING MONOOXYGENASE, PUTATIVE (JCVI)-RELATED"/>
    <property type="match status" value="1"/>
</dbReference>
<keyword evidence="6" id="KW-1185">Reference proteome</keyword>
<evidence type="ECO:0000313" key="6">
    <source>
        <dbReference type="Proteomes" id="UP001501475"/>
    </source>
</evidence>